<proteinExistence type="predicted"/>
<dbReference type="EMBL" id="GBXM01014351">
    <property type="protein sequence ID" value="JAH94226.1"/>
    <property type="molecule type" value="Transcribed_RNA"/>
</dbReference>
<evidence type="ECO:0000313" key="2">
    <source>
        <dbReference type="EMBL" id="JAH94226.1"/>
    </source>
</evidence>
<reference evidence="2" key="2">
    <citation type="journal article" date="2015" name="Fish Shellfish Immunol.">
        <title>Early steps in the European eel (Anguilla anguilla)-Vibrio vulnificus interaction in the gills: Role of the RtxA13 toxin.</title>
        <authorList>
            <person name="Callol A."/>
            <person name="Pajuelo D."/>
            <person name="Ebbesson L."/>
            <person name="Teles M."/>
            <person name="MacKenzie S."/>
            <person name="Amaro C."/>
        </authorList>
    </citation>
    <scope>NUCLEOTIDE SEQUENCE</scope>
</reference>
<evidence type="ECO:0000256" key="1">
    <source>
        <dbReference type="SAM" id="Phobius"/>
    </source>
</evidence>
<keyword evidence="1" id="KW-0472">Membrane</keyword>
<name>A0A0E9WVK2_ANGAN</name>
<feature type="transmembrane region" description="Helical" evidence="1">
    <location>
        <begin position="27"/>
        <end position="47"/>
    </location>
</feature>
<accession>A0A0E9WVK2</accession>
<reference evidence="2" key="1">
    <citation type="submission" date="2014-11" db="EMBL/GenBank/DDBJ databases">
        <authorList>
            <person name="Amaro Gonzalez C."/>
        </authorList>
    </citation>
    <scope>NUCLEOTIDE SEQUENCE</scope>
</reference>
<organism evidence="2">
    <name type="scientific">Anguilla anguilla</name>
    <name type="common">European freshwater eel</name>
    <name type="synonym">Muraena anguilla</name>
    <dbReference type="NCBI Taxonomy" id="7936"/>
    <lineage>
        <taxon>Eukaryota</taxon>
        <taxon>Metazoa</taxon>
        <taxon>Chordata</taxon>
        <taxon>Craniata</taxon>
        <taxon>Vertebrata</taxon>
        <taxon>Euteleostomi</taxon>
        <taxon>Actinopterygii</taxon>
        <taxon>Neopterygii</taxon>
        <taxon>Teleostei</taxon>
        <taxon>Anguilliformes</taxon>
        <taxon>Anguillidae</taxon>
        <taxon>Anguilla</taxon>
    </lineage>
</organism>
<keyword evidence="1" id="KW-0812">Transmembrane</keyword>
<sequence length="61" mass="6840">MVVLVVLYCILLLQLLQRPIKRNPFPVQLSTFVIGMGLLQTVFLLMACNIKSGLLCIAECF</sequence>
<protein>
    <submittedName>
        <fullName evidence="2">Uncharacterized protein</fullName>
    </submittedName>
</protein>
<dbReference type="AlphaFoldDB" id="A0A0E9WVK2"/>
<keyword evidence="1" id="KW-1133">Transmembrane helix</keyword>